<keyword evidence="3" id="KW-1185">Reference proteome</keyword>
<keyword evidence="1" id="KW-0472">Membrane</keyword>
<dbReference type="EMBL" id="JBHSIU010000131">
    <property type="protein sequence ID" value="MFC5008670.1"/>
    <property type="molecule type" value="Genomic_DNA"/>
</dbReference>
<organism evidence="2 3">
    <name type="scientific">Dactylosporangium cerinum</name>
    <dbReference type="NCBI Taxonomy" id="1434730"/>
    <lineage>
        <taxon>Bacteria</taxon>
        <taxon>Bacillati</taxon>
        <taxon>Actinomycetota</taxon>
        <taxon>Actinomycetes</taxon>
        <taxon>Micromonosporales</taxon>
        <taxon>Micromonosporaceae</taxon>
        <taxon>Dactylosporangium</taxon>
    </lineage>
</organism>
<proteinExistence type="predicted"/>
<dbReference type="RefSeq" id="WP_380129357.1">
    <property type="nucleotide sequence ID" value="NZ_JBHSIU010000131.1"/>
</dbReference>
<protein>
    <recommendedName>
        <fullName evidence="4">Conjugal transfer protein TraB</fullName>
    </recommendedName>
</protein>
<reference evidence="3" key="1">
    <citation type="journal article" date="2019" name="Int. J. Syst. Evol. Microbiol.">
        <title>The Global Catalogue of Microorganisms (GCM) 10K type strain sequencing project: providing services to taxonomists for standard genome sequencing and annotation.</title>
        <authorList>
            <consortium name="The Broad Institute Genomics Platform"/>
            <consortium name="The Broad Institute Genome Sequencing Center for Infectious Disease"/>
            <person name="Wu L."/>
            <person name="Ma J."/>
        </authorList>
    </citation>
    <scope>NUCLEOTIDE SEQUENCE [LARGE SCALE GENOMIC DNA]</scope>
    <source>
        <strain evidence="3">CGMCC 4.7152</strain>
    </source>
</reference>
<sequence>MQITEVSFVGVRSAVVTLRHRTAALRFVLFPMVHIGRADFYAAVAERLRQCDLIVAEGYDGPSSTGRAYRIALRLTRQRGRGRLVHQDIDYAALGVPVVWPERIFRDTRRRDRMPLLAWLDLVVLVPYLTVTMAVGGTRWLLRRHFEISDDSEVRFSREFLTKWIVHDRDRELIEALTEIHRTRADDPIDVAVVYGAGHLPAVVHALAGTLGYRPRRGGEWLTVIDF</sequence>
<dbReference type="Proteomes" id="UP001595912">
    <property type="component" value="Unassembled WGS sequence"/>
</dbReference>
<evidence type="ECO:0008006" key="4">
    <source>
        <dbReference type="Google" id="ProtNLM"/>
    </source>
</evidence>
<keyword evidence="1" id="KW-1133">Transmembrane helix</keyword>
<evidence type="ECO:0000313" key="3">
    <source>
        <dbReference type="Proteomes" id="UP001595912"/>
    </source>
</evidence>
<evidence type="ECO:0000256" key="1">
    <source>
        <dbReference type="SAM" id="Phobius"/>
    </source>
</evidence>
<comment type="caution">
    <text evidence="2">The sequence shown here is derived from an EMBL/GenBank/DDBJ whole genome shotgun (WGS) entry which is preliminary data.</text>
</comment>
<accession>A0ABV9WIW5</accession>
<feature type="transmembrane region" description="Helical" evidence="1">
    <location>
        <begin position="116"/>
        <end position="142"/>
    </location>
</feature>
<name>A0ABV9WIW5_9ACTN</name>
<gene>
    <name evidence="2" type="ORF">ACFPIJ_64005</name>
</gene>
<evidence type="ECO:0000313" key="2">
    <source>
        <dbReference type="EMBL" id="MFC5008670.1"/>
    </source>
</evidence>
<keyword evidence="1" id="KW-0812">Transmembrane</keyword>